<evidence type="ECO:0000313" key="2">
    <source>
        <dbReference type="EMBL" id="RMR94725.1"/>
    </source>
</evidence>
<reference evidence="2 3" key="1">
    <citation type="submission" date="2018-08" db="EMBL/GenBank/DDBJ databases">
        <title>Recombination of ecologically and evolutionarily significant loci maintains genetic cohesion in the Pseudomonas syringae species complex.</title>
        <authorList>
            <person name="Dillon M."/>
            <person name="Thakur S."/>
            <person name="Almeida R.N.D."/>
            <person name="Weir B.S."/>
            <person name="Guttman D.S."/>
        </authorList>
    </citation>
    <scope>NUCLEOTIDE SEQUENCE [LARGE SCALE GENOMIC DNA]</scope>
    <source>
        <strain evidence="2 3">ICMP 5019</strain>
    </source>
</reference>
<keyword evidence="1" id="KW-0812">Transmembrane</keyword>
<dbReference type="RefSeq" id="WP_024669933.1">
    <property type="nucleotide sequence ID" value="NZ_RBSH01000316.1"/>
</dbReference>
<name>A0AB37QHL7_9PSED</name>
<evidence type="ECO:0000313" key="3">
    <source>
        <dbReference type="Proteomes" id="UP000272613"/>
    </source>
</evidence>
<keyword evidence="1" id="KW-1133">Transmembrane helix</keyword>
<dbReference type="SUPFAM" id="SSF53850">
    <property type="entry name" value="Periplasmic binding protein-like II"/>
    <property type="match status" value="1"/>
</dbReference>
<comment type="caution">
    <text evidence="2">The sequence shown here is derived from an EMBL/GenBank/DDBJ whole genome shotgun (WGS) entry which is preliminary data.</text>
</comment>
<dbReference type="Proteomes" id="UP000272613">
    <property type="component" value="Unassembled WGS sequence"/>
</dbReference>
<protein>
    <submittedName>
        <fullName evidence="2">LysR family transcriptional regulator</fullName>
    </submittedName>
</protein>
<organism evidence="2 3">
    <name type="scientific">Pseudomonas coronafaciens pv. garcae</name>
    <dbReference type="NCBI Taxonomy" id="251653"/>
    <lineage>
        <taxon>Bacteria</taxon>
        <taxon>Pseudomonadati</taxon>
        <taxon>Pseudomonadota</taxon>
        <taxon>Gammaproteobacteria</taxon>
        <taxon>Pseudomonadales</taxon>
        <taxon>Pseudomonadaceae</taxon>
        <taxon>Pseudomonas</taxon>
        <taxon>Pseudomonas coronafaciens</taxon>
    </lineage>
</organism>
<dbReference type="Gene3D" id="3.40.190.290">
    <property type="match status" value="1"/>
</dbReference>
<sequence length="60" mass="6703">MLLQPQELASDALNKGSLVVLLPQYAILTGSLNLLYAQDRRMTPMFRSFVDLAMARFGSE</sequence>
<dbReference type="AlphaFoldDB" id="A0AB37QHL7"/>
<keyword evidence="1" id="KW-0472">Membrane</keyword>
<accession>A0AB37QHL7</accession>
<gene>
    <name evidence="2" type="ORF">ALP74_01515</name>
</gene>
<evidence type="ECO:0000256" key="1">
    <source>
        <dbReference type="SAM" id="Phobius"/>
    </source>
</evidence>
<dbReference type="EMBL" id="RBSH01000316">
    <property type="protein sequence ID" value="RMR94725.1"/>
    <property type="molecule type" value="Genomic_DNA"/>
</dbReference>
<proteinExistence type="predicted"/>
<feature type="transmembrane region" description="Helical" evidence="1">
    <location>
        <begin position="20"/>
        <end position="37"/>
    </location>
</feature>